<reference evidence="2 3" key="1">
    <citation type="submission" date="2019-07" db="EMBL/GenBank/DDBJ databases">
        <title>Analysis of the biochemical properties, biological activity and biotechnological potential of siderophores and biosurfactants produced by Antarctic psychrotolerant bacteria.</title>
        <authorList>
            <person name="Styczynski M."/>
            <person name="Krucon T."/>
            <person name="Decewicz P."/>
            <person name="Dziewit L."/>
        </authorList>
    </citation>
    <scope>NUCLEOTIDE SEQUENCE [LARGE SCALE GENOMIC DNA]</scope>
    <source>
        <strain evidence="2 3">ANT_H27</strain>
    </source>
</reference>
<evidence type="ECO:0000313" key="3">
    <source>
        <dbReference type="Proteomes" id="UP000323856"/>
    </source>
</evidence>
<keyword evidence="1" id="KW-0812">Transmembrane</keyword>
<dbReference type="RefSeq" id="WP_149619529.1">
    <property type="nucleotide sequence ID" value="NZ_VOBL01000008.1"/>
</dbReference>
<protein>
    <submittedName>
        <fullName evidence="2">Uncharacterized protein</fullName>
    </submittedName>
</protein>
<organism evidence="2 3">
    <name type="scientific">Paeniglutamicibacter gangotriensis</name>
    <dbReference type="NCBI Taxonomy" id="254787"/>
    <lineage>
        <taxon>Bacteria</taxon>
        <taxon>Bacillati</taxon>
        <taxon>Actinomycetota</taxon>
        <taxon>Actinomycetes</taxon>
        <taxon>Micrococcales</taxon>
        <taxon>Micrococcaceae</taxon>
        <taxon>Paeniglutamicibacter</taxon>
    </lineage>
</organism>
<sequence>MDDWIITLITAGVGGALGIIGTLAGQLISASTARTNNLFQWNKERLSTSLDYYSDVAESVNGLYISMGVAVGEFQSLQKKMVQAAIEQGAKPGDFIQGRASLSPEMLERVQVSTALFRSSHARGLVYADKPLSDSLTKFDNCRANLVEALSTKHISDAEVELEIMSQQLKPLYSAIQYSKVEHNLVAVNTLFPWSARRQLRKQFVEEMNKLKPEGEDA</sequence>
<feature type="transmembrane region" description="Helical" evidence="1">
    <location>
        <begin position="6"/>
        <end position="28"/>
    </location>
</feature>
<dbReference type="Proteomes" id="UP000323856">
    <property type="component" value="Unassembled WGS sequence"/>
</dbReference>
<gene>
    <name evidence="2" type="ORF">FQ154_09610</name>
</gene>
<accession>A0A5B0EG54</accession>
<keyword evidence="1" id="KW-1133">Transmembrane helix</keyword>
<proteinExistence type="predicted"/>
<evidence type="ECO:0000313" key="2">
    <source>
        <dbReference type="EMBL" id="KAA0977145.1"/>
    </source>
</evidence>
<dbReference type="EMBL" id="VOBL01000008">
    <property type="protein sequence ID" value="KAA0977145.1"/>
    <property type="molecule type" value="Genomic_DNA"/>
</dbReference>
<evidence type="ECO:0000256" key="1">
    <source>
        <dbReference type="SAM" id="Phobius"/>
    </source>
</evidence>
<comment type="caution">
    <text evidence="2">The sequence shown here is derived from an EMBL/GenBank/DDBJ whole genome shotgun (WGS) entry which is preliminary data.</text>
</comment>
<dbReference type="AlphaFoldDB" id="A0A5B0EG54"/>
<name>A0A5B0EG54_9MICC</name>
<keyword evidence="1" id="KW-0472">Membrane</keyword>